<dbReference type="RefSeq" id="WP_375318494.1">
    <property type="nucleotide sequence ID" value="NZ_PVTV01000019.1"/>
</dbReference>
<keyword evidence="5" id="KW-0732">Signal</keyword>
<evidence type="ECO:0000313" key="8">
    <source>
        <dbReference type="Proteomes" id="UP000238308"/>
    </source>
</evidence>
<evidence type="ECO:0000313" key="7">
    <source>
        <dbReference type="EMBL" id="PRY96045.1"/>
    </source>
</evidence>
<evidence type="ECO:0000256" key="5">
    <source>
        <dbReference type="SAM" id="SignalP"/>
    </source>
</evidence>
<dbReference type="AlphaFoldDB" id="A0A2T0XAT3"/>
<keyword evidence="8" id="KW-1185">Reference proteome</keyword>
<evidence type="ECO:0000256" key="1">
    <source>
        <dbReference type="ARBA" id="ARBA00001947"/>
    </source>
</evidence>
<name>A0A2T0XAT3_9BURK</name>
<dbReference type="PROSITE" id="PS00758">
    <property type="entry name" value="ARGE_DAPE_CPG2_1"/>
    <property type="match status" value="1"/>
</dbReference>
<comment type="caution">
    <text evidence="7">The sequence shown here is derived from an EMBL/GenBank/DDBJ whole genome shotgun (WGS) entry which is preliminary data.</text>
</comment>
<evidence type="ECO:0000259" key="6">
    <source>
        <dbReference type="Pfam" id="PF07687"/>
    </source>
</evidence>
<accession>A0A2T0XAT3</accession>
<reference evidence="7 8" key="1">
    <citation type="submission" date="2018-03" db="EMBL/GenBank/DDBJ databases">
        <title>Genomic Encyclopedia of Type Strains, Phase III (KMG-III): the genomes of soil and plant-associated and newly described type strains.</title>
        <authorList>
            <person name="Whitman W."/>
        </authorList>
    </citation>
    <scope>NUCLEOTIDE SEQUENCE [LARGE SCALE GENOMIC DNA]</scope>
    <source>
        <strain evidence="7 8">MWH-P2sevCIIIb</strain>
    </source>
</reference>
<evidence type="ECO:0000256" key="2">
    <source>
        <dbReference type="ARBA" id="ARBA00022723"/>
    </source>
</evidence>
<dbReference type="InterPro" id="IPR011650">
    <property type="entry name" value="Peptidase_M20_dimer"/>
</dbReference>
<dbReference type="Gene3D" id="3.30.70.360">
    <property type="match status" value="1"/>
</dbReference>
<protein>
    <submittedName>
        <fullName evidence="7">Acetylornithine deacetylase/succinyl-diaminopimelate desuccinylase-like protein</fullName>
    </submittedName>
</protein>
<dbReference type="Pfam" id="PF01546">
    <property type="entry name" value="Peptidase_M20"/>
    <property type="match status" value="1"/>
</dbReference>
<dbReference type="SUPFAM" id="SSF53187">
    <property type="entry name" value="Zn-dependent exopeptidases"/>
    <property type="match status" value="1"/>
</dbReference>
<keyword evidence="3" id="KW-0378">Hydrolase</keyword>
<dbReference type="Gene3D" id="3.40.630.10">
    <property type="entry name" value="Zn peptidases"/>
    <property type="match status" value="1"/>
</dbReference>
<dbReference type="Pfam" id="PF07687">
    <property type="entry name" value="M20_dimer"/>
    <property type="match status" value="1"/>
</dbReference>
<keyword evidence="4" id="KW-0862">Zinc</keyword>
<dbReference type="GO" id="GO:0046872">
    <property type="term" value="F:metal ion binding"/>
    <property type="evidence" value="ECO:0007669"/>
    <property type="project" value="UniProtKB-KW"/>
</dbReference>
<dbReference type="PANTHER" id="PTHR43808:SF17">
    <property type="entry name" value="PEPTIDASE M20"/>
    <property type="match status" value="1"/>
</dbReference>
<dbReference type="InterPro" id="IPR050072">
    <property type="entry name" value="Peptidase_M20A"/>
</dbReference>
<dbReference type="EMBL" id="PVTV01000019">
    <property type="protein sequence ID" value="PRY96045.1"/>
    <property type="molecule type" value="Genomic_DNA"/>
</dbReference>
<dbReference type="InterPro" id="IPR001261">
    <property type="entry name" value="ArgE/DapE_CS"/>
</dbReference>
<dbReference type="SUPFAM" id="SSF55031">
    <property type="entry name" value="Bacterial exopeptidase dimerisation domain"/>
    <property type="match status" value="1"/>
</dbReference>
<evidence type="ECO:0000256" key="4">
    <source>
        <dbReference type="ARBA" id="ARBA00022833"/>
    </source>
</evidence>
<dbReference type="GO" id="GO:0016787">
    <property type="term" value="F:hydrolase activity"/>
    <property type="evidence" value="ECO:0007669"/>
    <property type="project" value="UniProtKB-KW"/>
</dbReference>
<feature type="domain" description="Peptidase M20 dimerisation" evidence="6">
    <location>
        <begin position="226"/>
        <end position="321"/>
    </location>
</feature>
<dbReference type="InterPro" id="IPR036264">
    <property type="entry name" value="Bact_exopeptidase_dim_dom"/>
</dbReference>
<dbReference type="Proteomes" id="UP000238308">
    <property type="component" value="Unassembled WGS sequence"/>
</dbReference>
<comment type="cofactor">
    <cofactor evidence="1">
        <name>Zn(2+)</name>
        <dbReference type="ChEBI" id="CHEBI:29105"/>
    </cofactor>
</comment>
<keyword evidence="2" id="KW-0479">Metal-binding</keyword>
<feature type="chain" id="PRO_5015641809" evidence="5">
    <location>
        <begin position="35"/>
        <end position="443"/>
    </location>
</feature>
<feature type="signal peptide" evidence="5">
    <location>
        <begin position="1"/>
        <end position="34"/>
    </location>
</feature>
<dbReference type="InterPro" id="IPR002933">
    <property type="entry name" value="Peptidase_M20"/>
</dbReference>
<evidence type="ECO:0000256" key="3">
    <source>
        <dbReference type="ARBA" id="ARBA00022801"/>
    </source>
</evidence>
<gene>
    <name evidence="7" type="ORF">BCM14_2985</name>
</gene>
<dbReference type="PANTHER" id="PTHR43808">
    <property type="entry name" value="ACETYLORNITHINE DEACETYLASE"/>
    <property type="match status" value="1"/>
</dbReference>
<proteinExistence type="predicted"/>
<sequence length="443" mass="46898">MTPKFSFAQAKHLGQTSLALLTTLLAISVPPVYAQDIDGTVKTLLASPRIKQVLADLETDDARALKELKRFTTELPAPPFKERVRAEAFLARMQELGAKDAYIDADNNVIAVRKGTGHGPRLLISAHLDTVFPEGTDVTIKEKDGKLYAPGISDDTRGLIVLIQWLKALNERGIQTTGDLVIAANVGEEGLGDLRGMKAIFKNVAGIDGMVGLEPGLADRITIGGTGSHRYDVIFTGPGGHSFGAFGQVPSAIHAMGRAISKVGDVRPPKDPKTTFTVGTVEGGTSVNSIAGHASFALDIRSNGADSLAKTEKLIMDAIAAGVAEENQRWETDKKITVEMKLIGDRPAGSTPEDSVMVKTAVTSSQAFNKKPYFNSSSTDANVPMSLKVPAIILGSGGKNGGTHSLTEWLDPSQEWVDAQAALVTVLSLVGVEGVVQPLLSKK</sequence>
<organism evidence="7 8">
    <name type="scientific">Jezberella montanilacus</name>
    <dbReference type="NCBI Taxonomy" id="323426"/>
    <lineage>
        <taxon>Bacteria</taxon>
        <taxon>Pseudomonadati</taxon>
        <taxon>Pseudomonadota</taxon>
        <taxon>Betaproteobacteria</taxon>
        <taxon>Burkholderiales</taxon>
        <taxon>Alcaligenaceae</taxon>
        <taxon>Jezberella</taxon>
    </lineage>
</organism>